<evidence type="ECO:0000256" key="3">
    <source>
        <dbReference type="ARBA" id="ARBA00022475"/>
    </source>
</evidence>
<evidence type="ECO:0000256" key="2">
    <source>
        <dbReference type="ARBA" id="ARBA00006679"/>
    </source>
</evidence>
<feature type="transmembrane region" description="Helical" evidence="7">
    <location>
        <begin position="54"/>
        <end position="74"/>
    </location>
</feature>
<evidence type="ECO:0000256" key="4">
    <source>
        <dbReference type="ARBA" id="ARBA00022692"/>
    </source>
</evidence>
<gene>
    <name evidence="8" type="ORF">HGMM_OP2C313</name>
</gene>
<dbReference type="InterPro" id="IPR032808">
    <property type="entry name" value="DoxX"/>
</dbReference>
<evidence type="ECO:0000256" key="7">
    <source>
        <dbReference type="SAM" id="Phobius"/>
    </source>
</evidence>
<dbReference type="PANTHER" id="PTHR33452">
    <property type="entry name" value="OXIDOREDUCTASE CATD-RELATED"/>
    <property type="match status" value="1"/>
</dbReference>
<feature type="transmembrane region" description="Helical" evidence="7">
    <location>
        <begin position="12"/>
        <end position="30"/>
    </location>
</feature>
<feature type="transmembrane region" description="Helical" evidence="7">
    <location>
        <begin position="81"/>
        <end position="101"/>
    </location>
</feature>
<evidence type="ECO:0000256" key="6">
    <source>
        <dbReference type="ARBA" id="ARBA00023136"/>
    </source>
</evidence>
<evidence type="ECO:0000313" key="8">
    <source>
        <dbReference type="EMBL" id="BAL58765.1"/>
    </source>
</evidence>
<reference evidence="8" key="2">
    <citation type="journal article" date="2012" name="PLoS ONE">
        <title>A Deeply Branching Thermophilic Bacterium with an Ancient Acetyl-CoA Pathway Dominates a Subsurface Ecosystem.</title>
        <authorList>
            <person name="Takami H."/>
            <person name="Noguchi H."/>
            <person name="Takaki Y."/>
            <person name="Uchiyama I."/>
            <person name="Toyoda A."/>
            <person name="Nishi S."/>
            <person name="Chee G.-J."/>
            <person name="Arai W."/>
            <person name="Nunoura T."/>
            <person name="Itoh T."/>
            <person name="Hattori M."/>
            <person name="Takai K."/>
        </authorList>
    </citation>
    <scope>NUCLEOTIDE SEQUENCE</scope>
</reference>
<dbReference type="PANTHER" id="PTHR33452:SF1">
    <property type="entry name" value="INNER MEMBRANE PROTEIN YPHA-RELATED"/>
    <property type="match status" value="1"/>
</dbReference>
<comment type="similarity">
    <text evidence="2">Belongs to the DoxX family.</text>
</comment>
<comment type="subcellular location">
    <subcellularLocation>
        <location evidence="1">Cell membrane</location>
        <topology evidence="1">Multi-pass membrane protein</topology>
    </subcellularLocation>
</comment>
<dbReference type="InterPro" id="IPR051907">
    <property type="entry name" value="DoxX-like_oxidoreductase"/>
</dbReference>
<dbReference type="EMBL" id="AP011801">
    <property type="protein sequence ID" value="BAL58765.1"/>
    <property type="molecule type" value="Genomic_DNA"/>
</dbReference>
<protein>
    <submittedName>
        <fullName evidence="8">Hypothetical conserved protein</fullName>
    </submittedName>
</protein>
<keyword evidence="5 7" id="KW-1133">Transmembrane helix</keyword>
<dbReference type="GO" id="GO:0005886">
    <property type="term" value="C:plasma membrane"/>
    <property type="evidence" value="ECO:0007669"/>
    <property type="project" value="UniProtKB-SubCell"/>
</dbReference>
<feature type="transmembrane region" description="Helical" evidence="7">
    <location>
        <begin position="113"/>
        <end position="132"/>
    </location>
</feature>
<evidence type="ECO:0000256" key="5">
    <source>
        <dbReference type="ARBA" id="ARBA00022989"/>
    </source>
</evidence>
<dbReference type="Pfam" id="PF07681">
    <property type="entry name" value="DoxX"/>
    <property type="match status" value="1"/>
</dbReference>
<keyword evidence="3" id="KW-1003">Cell membrane</keyword>
<proteinExistence type="inferred from homology"/>
<accession>H5SRP8</accession>
<organism evidence="8">
    <name type="scientific">Acetithermum autotrophicum</name>
    <dbReference type="NCBI Taxonomy" id="1446466"/>
    <lineage>
        <taxon>Bacteria</taxon>
        <taxon>Candidatus Bipolaricaulota</taxon>
        <taxon>Candidatus Acetithermum</taxon>
    </lineage>
</organism>
<evidence type="ECO:0000256" key="1">
    <source>
        <dbReference type="ARBA" id="ARBA00004651"/>
    </source>
</evidence>
<sequence length="141" mass="15014">MFERVFGGLSNWATIPLRIAVGIIFAAHGWQKFSGGLDGVAQFFGNVGIPLPEVSAFIVAFVELVGGIGLILGFFTRYWALLLSIVMIVAIFTVKLPGGLLGAQGRPGYELDLALLVGCLALLLLGPGPISLERAIFNREL</sequence>
<keyword evidence="6 7" id="KW-0472">Membrane</keyword>
<dbReference type="AlphaFoldDB" id="H5SRP8"/>
<keyword evidence="4 7" id="KW-0812">Transmembrane</keyword>
<name>H5SRP8_ACEAU</name>
<reference evidence="8" key="1">
    <citation type="journal article" date="2005" name="Environ. Microbiol.">
        <title>Genetic and functional properties of uncultivated thermophilic crenarchaeotes from a subsurface gold mine as revealed by analysis of genome fragments.</title>
        <authorList>
            <person name="Nunoura T."/>
            <person name="Hirayama H."/>
            <person name="Takami H."/>
            <person name="Oida H."/>
            <person name="Nishi S."/>
            <person name="Shimamura S."/>
            <person name="Suzuki Y."/>
            <person name="Inagaki F."/>
            <person name="Takai K."/>
            <person name="Nealson K.H."/>
            <person name="Horikoshi K."/>
        </authorList>
    </citation>
    <scope>NUCLEOTIDE SEQUENCE</scope>
</reference>